<dbReference type="Proteomes" id="UP000515909">
    <property type="component" value="Chromosome"/>
</dbReference>
<accession>A0A7G8T6S9</accession>
<feature type="transmembrane region" description="Helical" evidence="1">
    <location>
        <begin position="40"/>
        <end position="60"/>
    </location>
</feature>
<feature type="transmembrane region" description="Helical" evidence="1">
    <location>
        <begin position="16"/>
        <end position="34"/>
    </location>
</feature>
<dbReference type="PANTHER" id="PTHR41309:SF2">
    <property type="entry name" value="MEMBRANE PROTEIN"/>
    <property type="match status" value="1"/>
</dbReference>
<feature type="transmembrane region" description="Helical" evidence="1">
    <location>
        <begin position="174"/>
        <end position="194"/>
    </location>
</feature>
<reference evidence="2 3" key="1">
    <citation type="submission" date="2020-08" db="EMBL/GenBank/DDBJ databases">
        <title>The isolate Caproiciproducens sp. 7D4C2 produces n-caproate at mildly acidic conditions from hexoses: genome and rBOX comparison with related strains and chain-elongating bacteria.</title>
        <authorList>
            <person name="Esquivel-Elizondo S."/>
            <person name="Bagci C."/>
            <person name="Temovska M."/>
            <person name="Jeon B.S."/>
            <person name="Bessarab I."/>
            <person name="Williams R.B.H."/>
            <person name="Huson D.H."/>
            <person name="Angenent L.T."/>
        </authorList>
    </citation>
    <scope>NUCLEOTIDE SEQUENCE [LARGE SCALE GENOMIC DNA]</scope>
    <source>
        <strain evidence="2 3">7D4C2</strain>
    </source>
</reference>
<feature type="transmembrane region" description="Helical" evidence="1">
    <location>
        <begin position="116"/>
        <end position="137"/>
    </location>
</feature>
<feature type="transmembrane region" description="Helical" evidence="1">
    <location>
        <begin position="81"/>
        <end position="110"/>
    </location>
</feature>
<organism evidence="2 3">
    <name type="scientific">Caproicibacter fermentans</name>
    <dbReference type="NCBI Taxonomy" id="2576756"/>
    <lineage>
        <taxon>Bacteria</taxon>
        <taxon>Bacillati</taxon>
        <taxon>Bacillota</taxon>
        <taxon>Clostridia</taxon>
        <taxon>Eubacteriales</taxon>
        <taxon>Acutalibacteraceae</taxon>
        <taxon>Caproicibacter</taxon>
    </lineage>
</organism>
<evidence type="ECO:0000256" key="1">
    <source>
        <dbReference type="SAM" id="Phobius"/>
    </source>
</evidence>
<protein>
    <submittedName>
        <fullName evidence="2">ABC-2 transporter permease</fullName>
    </submittedName>
</protein>
<dbReference type="RefSeq" id="WP_187034254.1">
    <property type="nucleotide sequence ID" value="NZ_CP060286.1"/>
</dbReference>
<dbReference type="KEGG" id="cfem:HCR03_11175"/>
<keyword evidence="1" id="KW-0812">Transmembrane</keyword>
<dbReference type="PANTHER" id="PTHR41309">
    <property type="entry name" value="MEMBRANE PROTEIN-RELATED"/>
    <property type="match status" value="1"/>
</dbReference>
<evidence type="ECO:0000313" key="3">
    <source>
        <dbReference type="Proteomes" id="UP000515909"/>
    </source>
</evidence>
<dbReference type="Pfam" id="PF13346">
    <property type="entry name" value="ABC2_membrane_5"/>
    <property type="match status" value="1"/>
</dbReference>
<proteinExistence type="predicted"/>
<feature type="transmembrane region" description="Helical" evidence="1">
    <location>
        <begin position="144"/>
        <end position="162"/>
    </location>
</feature>
<dbReference type="AlphaFoldDB" id="A0A7G8T6S9"/>
<evidence type="ECO:0000313" key="2">
    <source>
        <dbReference type="EMBL" id="QNK39320.1"/>
    </source>
</evidence>
<name>A0A7G8T6S9_9FIRM</name>
<sequence>MTGLILKDLMYLRRTAKVLLLLLAFYFVLFAVAGDDSASGIFSSVTVLLTMLLSVNAFAYDEAAKWSVYERSLPVAKSGVVLARYSLGVGVATCLTLISFLAELVVLRGISPDNLAALWASWSIALLFCAILFPLMYKYGTQKARMALMIVVLLPTLGLILLQKANLPLPSVSTVLLLIRFLPLAAVAVVLISFQVSCRIFRNKED</sequence>
<dbReference type="InterPro" id="IPR025699">
    <property type="entry name" value="ABC2_memb-like"/>
</dbReference>
<keyword evidence="1" id="KW-0472">Membrane</keyword>
<gene>
    <name evidence="2" type="ORF">HCR03_11175</name>
</gene>
<dbReference type="EMBL" id="CP060286">
    <property type="protein sequence ID" value="QNK39320.1"/>
    <property type="molecule type" value="Genomic_DNA"/>
</dbReference>
<keyword evidence="1" id="KW-1133">Transmembrane helix</keyword>